<keyword evidence="4" id="KW-0288">FMN</keyword>
<reference evidence="8 9" key="1">
    <citation type="submission" date="2014-04" db="EMBL/GenBank/DDBJ databases">
        <authorList>
            <consortium name="International Citrus Genome Consortium"/>
            <person name="Gmitter F."/>
            <person name="Chen C."/>
            <person name="Farmerie W."/>
            <person name="Harkins T."/>
            <person name="Desany B."/>
            <person name="Mohiuddin M."/>
            <person name="Kodira C."/>
            <person name="Borodovsky M."/>
            <person name="Lomsadze A."/>
            <person name="Burns P."/>
            <person name="Jenkins J."/>
            <person name="Prochnik S."/>
            <person name="Shu S."/>
            <person name="Chapman J."/>
            <person name="Pitluck S."/>
            <person name="Schmutz J."/>
            <person name="Rokhsar D."/>
        </authorList>
    </citation>
    <scope>NUCLEOTIDE SEQUENCE</scope>
</reference>
<gene>
    <name evidence="8" type="ORF">CISIN_1g043549mg</name>
</gene>
<dbReference type="SMR" id="A0A067FLZ5"/>
<evidence type="ECO:0000256" key="2">
    <source>
        <dbReference type="ARBA" id="ARBA00022606"/>
    </source>
</evidence>
<keyword evidence="2" id="KW-0716">Sensory transduction</keyword>
<dbReference type="EMBL" id="KK784895">
    <property type="protein sequence ID" value="KDO68444.1"/>
    <property type="molecule type" value="Genomic_DNA"/>
</dbReference>
<evidence type="ECO:0000256" key="6">
    <source>
        <dbReference type="ARBA" id="ARBA00023170"/>
    </source>
</evidence>
<dbReference type="InterPro" id="IPR000014">
    <property type="entry name" value="PAS"/>
</dbReference>
<dbReference type="Pfam" id="PF13426">
    <property type="entry name" value="PAS_9"/>
    <property type="match status" value="1"/>
</dbReference>
<keyword evidence="1" id="KW-0600">Photoreceptor protein</keyword>
<dbReference type="InterPro" id="IPR035965">
    <property type="entry name" value="PAS-like_dom_sf"/>
</dbReference>
<keyword evidence="5" id="KW-0157">Chromophore</keyword>
<keyword evidence="9" id="KW-1185">Reference proteome</keyword>
<keyword evidence="6" id="KW-0675">Receptor</keyword>
<evidence type="ECO:0000256" key="1">
    <source>
        <dbReference type="ARBA" id="ARBA00022543"/>
    </source>
</evidence>
<dbReference type="GO" id="GO:0009637">
    <property type="term" value="P:response to blue light"/>
    <property type="evidence" value="ECO:0007669"/>
    <property type="project" value="UniProtKB-ARBA"/>
</dbReference>
<dbReference type="PROSITE" id="PS50113">
    <property type="entry name" value="PAC"/>
    <property type="match status" value="1"/>
</dbReference>
<evidence type="ECO:0000259" key="7">
    <source>
        <dbReference type="PROSITE" id="PS50113"/>
    </source>
</evidence>
<evidence type="ECO:0000256" key="5">
    <source>
        <dbReference type="ARBA" id="ARBA00022991"/>
    </source>
</evidence>
<accession>A0A067FLZ5</accession>
<evidence type="ECO:0000256" key="4">
    <source>
        <dbReference type="ARBA" id="ARBA00022643"/>
    </source>
</evidence>
<dbReference type="PANTHER" id="PTHR47429:SF8">
    <property type="entry name" value="PHOTOTROPIN-1-LIKE"/>
    <property type="match status" value="1"/>
</dbReference>
<dbReference type="Gene3D" id="3.30.450.20">
    <property type="entry name" value="PAS domain"/>
    <property type="match status" value="1"/>
</dbReference>
<sequence>MSDPTGKELIGCCLLCSRFLQGPETDKNEVEKIRDAVRNGKSYCGRLLNYKKDGTPFWNLLTVTPIKDDSGKTIKFIGMQVEVSKYTEGVNDKALRPNGLSKSLIRYDARQKEKALGSITEVIQTVKRSQSHIRALSLDTTNKLEEKRSSILIVLCLHLLKM</sequence>
<organism evidence="8 9">
    <name type="scientific">Citrus sinensis</name>
    <name type="common">Sweet orange</name>
    <name type="synonym">Citrus aurantium var. sinensis</name>
    <dbReference type="NCBI Taxonomy" id="2711"/>
    <lineage>
        <taxon>Eukaryota</taxon>
        <taxon>Viridiplantae</taxon>
        <taxon>Streptophyta</taxon>
        <taxon>Embryophyta</taxon>
        <taxon>Tracheophyta</taxon>
        <taxon>Spermatophyta</taxon>
        <taxon>Magnoliopsida</taxon>
        <taxon>eudicotyledons</taxon>
        <taxon>Gunneridae</taxon>
        <taxon>Pentapetalae</taxon>
        <taxon>rosids</taxon>
        <taxon>malvids</taxon>
        <taxon>Sapindales</taxon>
        <taxon>Rutaceae</taxon>
        <taxon>Aurantioideae</taxon>
        <taxon>Citrus</taxon>
    </lineage>
</organism>
<feature type="domain" description="PAC" evidence="7">
    <location>
        <begin position="41"/>
        <end position="95"/>
    </location>
</feature>
<protein>
    <recommendedName>
        <fullName evidence="7">PAC domain-containing protein</fullName>
    </recommendedName>
</protein>
<dbReference type="InterPro" id="IPR000700">
    <property type="entry name" value="PAS-assoc_C"/>
</dbReference>
<proteinExistence type="predicted"/>
<evidence type="ECO:0000313" key="9">
    <source>
        <dbReference type="Proteomes" id="UP000027120"/>
    </source>
</evidence>
<dbReference type="SMART" id="SM00086">
    <property type="entry name" value="PAC"/>
    <property type="match status" value="1"/>
</dbReference>
<name>A0A067FLZ5_CITSI</name>
<dbReference type="Proteomes" id="UP000027120">
    <property type="component" value="Unassembled WGS sequence"/>
</dbReference>
<dbReference type="PANTHER" id="PTHR47429">
    <property type="entry name" value="PROTEIN TWIN LOV 1"/>
    <property type="match status" value="1"/>
</dbReference>
<dbReference type="InterPro" id="IPR001610">
    <property type="entry name" value="PAC"/>
</dbReference>
<evidence type="ECO:0000313" key="8">
    <source>
        <dbReference type="EMBL" id="KDO68444.1"/>
    </source>
</evidence>
<dbReference type="SUPFAM" id="SSF55785">
    <property type="entry name" value="PYP-like sensor domain (PAS domain)"/>
    <property type="match status" value="1"/>
</dbReference>
<dbReference type="AlphaFoldDB" id="A0A067FLZ5"/>
<keyword evidence="3" id="KW-0285">Flavoprotein</keyword>
<evidence type="ECO:0000256" key="3">
    <source>
        <dbReference type="ARBA" id="ARBA00022630"/>
    </source>
</evidence>
<dbReference type="GO" id="GO:0009881">
    <property type="term" value="F:photoreceptor activity"/>
    <property type="evidence" value="ECO:0007669"/>
    <property type="project" value="UniProtKB-KW"/>
</dbReference>